<proteinExistence type="predicted"/>
<accession>A0A0M2V8I3</accession>
<sequence length="100" mass="11297">MSNSPERANSPEPANSPAPAVAIGYYQHYKGAYYQVLHLARHSETEEWLVIYRALYGDCGLWARPASMFAETVEIAGETLLRFQFISQTQPDTFTKNLPD</sequence>
<protein>
    <recommendedName>
        <fullName evidence="1">DUF1653 domain-containing protein</fullName>
    </recommendedName>
</protein>
<dbReference type="RefSeq" id="WP_046556173.1">
    <property type="nucleotide sequence ID" value="NZ_LAHO01000002.1"/>
</dbReference>
<dbReference type="Proteomes" id="UP000034228">
    <property type="component" value="Unassembled WGS sequence"/>
</dbReference>
<dbReference type="InterPro" id="IPR037135">
    <property type="entry name" value="DUF1653-like_dom_sf"/>
</dbReference>
<dbReference type="STRING" id="336831.WG68_03025"/>
<gene>
    <name evidence="2" type="ORF">WG68_03025</name>
</gene>
<dbReference type="OrthoDB" id="371169at2"/>
<evidence type="ECO:0000313" key="3">
    <source>
        <dbReference type="Proteomes" id="UP000034228"/>
    </source>
</evidence>
<reference evidence="2 3" key="1">
    <citation type="submission" date="2015-03" db="EMBL/GenBank/DDBJ databases">
        <title>Draft genome sequences of two protease-producing strains of Arsukibacterium isolated from two cold and alkaline environments.</title>
        <authorList>
            <person name="Lylloff J.E."/>
            <person name="Skov L.B."/>
            <person name="Jepsen M."/>
            <person name="Hallin P.F."/>
            <person name="Sorensen S.J."/>
            <person name="Stougaard P."/>
            <person name="Glaring M.A."/>
        </authorList>
    </citation>
    <scope>NUCLEOTIDE SEQUENCE [LARGE SCALE GENOMIC DNA]</scope>
    <source>
        <strain evidence="2 3">GCM72</strain>
    </source>
</reference>
<dbReference type="InterPro" id="IPR023387">
    <property type="entry name" value="DUF1653-like_dom"/>
</dbReference>
<dbReference type="AlphaFoldDB" id="A0A0M2V8I3"/>
<dbReference type="PATRIC" id="fig|336831.14.peg.3761"/>
<evidence type="ECO:0000313" key="2">
    <source>
        <dbReference type="EMBL" id="KKO46926.1"/>
    </source>
</evidence>
<evidence type="ECO:0000259" key="1">
    <source>
        <dbReference type="Pfam" id="PF07866"/>
    </source>
</evidence>
<dbReference type="Pfam" id="PF07866">
    <property type="entry name" value="DUF1653"/>
    <property type="match status" value="1"/>
</dbReference>
<feature type="domain" description="DUF1653" evidence="1">
    <location>
        <begin position="24"/>
        <end position="84"/>
    </location>
</feature>
<organism evidence="2 3">
    <name type="scientific">Arsukibacterium ikkense</name>
    <dbReference type="NCBI Taxonomy" id="336831"/>
    <lineage>
        <taxon>Bacteria</taxon>
        <taxon>Pseudomonadati</taxon>
        <taxon>Pseudomonadota</taxon>
        <taxon>Gammaproteobacteria</taxon>
        <taxon>Chromatiales</taxon>
        <taxon>Chromatiaceae</taxon>
        <taxon>Arsukibacterium</taxon>
    </lineage>
</organism>
<dbReference type="Gene3D" id="2.30.30.320">
    <property type="entry name" value="DUF1653-like domain"/>
    <property type="match status" value="1"/>
</dbReference>
<comment type="caution">
    <text evidence="2">The sequence shown here is derived from an EMBL/GenBank/DDBJ whole genome shotgun (WGS) entry which is preliminary data.</text>
</comment>
<dbReference type="EMBL" id="LAHO01000002">
    <property type="protein sequence ID" value="KKO46926.1"/>
    <property type="molecule type" value="Genomic_DNA"/>
</dbReference>
<keyword evidence="3" id="KW-1185">Reference proteome</keyword>
<name>A0A0M2V8I3_9GAMM</name>